<evidence type="ECO:0000256" key="1">
    <source>
        <dbReference type="SAM" id="MobiDB-lite"/>
    </source>
</evidence>
<sequence length="127" mass="14881">MKYRRIFPVESLSKVQNPWKGVTLNRCILVAMVIVVVNSGVEIVQETIEPYFEVTEDEAGSELQAGDLTAEPDSWWYTFAFWNWRSEDELEEFRKKRAARTRQDGEKVGPRKIRNKEMAKGLLKERE</sequence>
<name>A0AAN9CIS4_9TELE</name>
<organism evidence="2 3">
    <name type="scientific">Phoxinus phoxinus</name>
    <name type="common">Eurasian minnow</name>
    <dbReference type="NCBI Taxonomy" id="58324"/>
    <lineage>
        <taxon>Eukaryota</taxon>
        <taxon>Metazoa</taxon>
        <taxon>Chordata</taxon>
        <taxon>Craniata</taxon>
        <taxon>Vertebrata</taxon>
        <taxon>Euteleostomi</taxon>
        <taxon>Actinopterygii</taxon>
        <taxon>Neopterygii</taxon>
        <taxon>Teleostei</taxon>
        <taxon>Ostariophysi</taxon>
        <taxon>Cypriniformes</taxon>
        <taxon>Leuciscidae</taxon>
        <taxon>Phoxininae</taxon>
        <taxon>Phoxinus</taxon>
    </lineage>
</organism>
<accession>A0AAN9CIS4</accession>
<feature type="compositionally biased region" description="Basic and acidic residues" evidence="1">
    <location>
        <begin position="101"/>
        <end position="127"/>
    </location>
</feature>
<dbReference type="Proteomes" id="UP001364617">
    <property type="component" value="Unassembled WGS sequence"/>
</dbReference>
<gene>
    <name evidence="2" type="ORF">R3I93_017210</name>
</gene>
<dbReference type="InterPro" id="IPR026178">
    <property type="entry name" value="JSRP1"/>
</dbReference>
<comment type="caution">
    <text evidence="2">The sequence shown here is derived from an EMBL/GenBank/DDBJ whole genome shotgun (WGS) entry which is preliminary data.</text>
</comment>
<evidence type="ECO:0000313" key="2">
    <source>
        <dbReference type="EMBL" id="KAK7137069.1"/>
    </source>
</evidence>
<evidence type="ECO:0000313" key="3">
    <source>
        <dbReference type="Proteomes" id="UP001364617"/>
    </source>
</evidence>
<feature type="region of interest" description="Disordered" evidence="1">
    <location>
        <begin position="96"/>
        <end position="127"/>
    </location>
</feature>
<dbReference type="EMBL" id="JAYKXH010000018">
    <property type="protein sequence ID" value="KAK7137069.1"/>
    <property type="molecule type" value="Genomic_DNA"/>
</dbReference>
<protein>
    <submittedName>
        <fullName evidence="2">Uncharacterized protein</fullName>
    </submittedName>
</protein>
<reference evidence="2 3" key="1">
    <citation type="submission" date="2024-02" db="EMBL/GenBank/DDBJ databases">
        <title>Chromosome-level genome assembly of the Eurasian Minnow (Phoxinus phoxinus).</title>
        <authorList>
            <person name="Oriowo T.O."/>
            <person name="Martin S."/>
            <person name="Stange M."/>
            <person name="Chrysostomakis Y."/>
            <person name="Brown T."/>
            <person name="Winkler S."/>
            <person name="Kukowka S."/>
            <person name="Myers E.W."/>
            <person name="Bohne A."/>
        </authorList>
    </citation>
    <scope>NUCLEOTIDE SEQUENCE [LARGE SCALE GENOMIC DNA]</scope>
    <source>
        <strain evidence="2">ZFMK-TIS-60720</strain>
        <tissue evidence="2">Whole Organism</tissue>
    </source>
</reference>
<dbReference type="AlphaFoldDB" id="A0AAN9CIS4"/>
<proteinExistence type="predicted"/>
<keyword evidence="3" id="KW-1185">Reference proteome</keyword>
<dbReference type="Pfam" id="PF15312">
    <property type="entry name" value="JSRP"/>
    <property type="match status" value="1"/>
</dbReference>